<gene>
    <name evidence="1" type="ORF">TeGR_g8124</name>
</gene>
<accession>A0ABQ6N260</accession>
<dbReference type="PANTHER" id="PTHR45661:SF3">
    <property type="entry name" value="IG-LIKE DOMAIN-CONTAINING PROTEIN"/>
    <property type="match status" value="1"/>
</dbReference>
<dbReference type="InterPro" id="IPR053139">
    <property type="entry name" value="Surface_bspA-like"/>
</dbReference>
<name>A0ABQ6N260_9STRA</name>
<dbReference type="Gene3D" id="3.80.10.10">
    <property type="entry name" value="Ribonuclease Inhibitor"/>
    <property type="match status" value="1"/>
</dbReference>
<keyword evidence="2" id="KW-1185">Reference proteome</keyword>
<protein>
    <submittedName>
        <fullName evidence="1">Uncharacterized protein</fullName>
    </submittedName>
</protein>
<dbReference type="InterPro" id="IPR026906">
    <property type="entry name" value="LRR_5"/>
</dbReference>
<organism evidence="1 2">
    <name type="scientific">Tetraparma gracilis</name>
    <dbReference type="NCBI Taxonomy" id="2962635"/>
    <lineage>
        <taxon>Eukaryota</taxon>
        <taxon>Sar</taxon>
        <taxon>Stramenopiles</taxon>
        <taxon>Ochrophyta</taxon>
        <taxon>Bolidophyceae</taxon>
        <taxon>Parmales</taxon>
        <taxon>Triparmaceae</taxon>
        <taxon>Tetraparma</taxon>
    </lineage>
</organism>
<dbReference type="InterPro" id="IPR032675">
    <property type="entry name" value="LRR_dom_sf"/>
</dbReference>
<comment type="caution">
    <text evidence="1">The sequence shown here is derived from an EMBL/GenBank/DDBJ whole genome shotgun (WGS) entry which is preliminary data.</text>
</comment>
<evidence type="ECO:0000313" key="1">
    <source>
        <dbReference type="EMBL" id="GMI37830.1"/>
    </source>
</evidence>
<dbReference type="SUPFAM" id="SSF52058">
    <property type="entry name" value="L domain-like"/>
    <property type="match status" value="1"/>
</dbReference>
<dbReference type="PANTHER" id="PTHR45661">
    <property type="entry name" value="SURFACE ANTIGEN"/>
    <property type="match status" value="1"/>
</dbReference>
<proteinExistence type="predicted"/>
<evidence type="ECO:0000313" key="2">
    <source>
        <dbReference type="Proteomes" id="UP001165060"/>
    </source>
</evidence>
<dbReference type="Proteomes" id="UP001165060">
    <property type="component" value="Unassembled WGS sequence"/>
</dbReference>
<dbReference type="EMBL" id="BRYB01001996">
    <property type="protein sequence ID" value="GMI37830.1"/>
    <property type="molecule type" value="Genomic_DNA"/>
</dbReference>
<sequence length="236" mass="25875">MSKAVVYTGRAMEFENHREVTHVTVADGVTEVKTQAFYGCKGLTNLSFLEGSAITTIGDFAFSESGIASLQWMERVRKIGSYAFQQCENLRTIEGLCCEEMGDACFYMCILLQSMKGWPASMTVIPGGCFWRCIGMTTVDCDLSHVTSIGVTPLGTHAFAGCTSLLPPSLSARDADPAAVLAYLKRKSKDERMLARYAIYASVRRARDQEEEPRTDESSAPLAFALAKLPPVVVQR</sequence>
<dbReference type="Pfam" id="PF13306">
    <property type="entry name" value="LRR_5"/>
    <property type="match status" value="1"/>
</dbReference>
<reference evidence="1 2" key="1">
    <citation type="journal article" date="2023" name="Commun. Biol.">
        <title>Genome analysis of Parmales, the sister group of diatoms, reveals the evolutionary specialization of diatoms from phago-mixotrophs to photoautotrophs.</title>
        <authorList>
            <person name="Ban H."/>
            <person name="Sato S."/>
            <person name="Yoshikawa S."/>
            <person name="Yamada K."/>
            <person name="Nakamura Y."/>
            <person name="Ichinomiya M."/>
            <person name="Sato N."/>
            <person name="Blanc-Mathieu R."/>
            <person name="Endo H."/>
            <person name="Kuwata A."/>
            <person name="Ogata H."/>
        </authorList>
    </citation>
    <scope>NUCLEOTIDE SEQUENCE [LARGE SCALE GENOMIC DNA]</scope>
</reference>